<feature type="domain" description="Alkyl hydroperoxide reductase subunit C/ Thiol specific antioxidant" evidence="1">
    <location>
        <begin position="39"/>
        <end position="127"/>
    </location>
</feature>
<dbReference type="EMBL" id="SSMD01000001">
    <property type="protein sequence ID" value="THD76776.1"/>
    <property type="molecule type" value="Genomic_DNA"/>
</dbReference>
<evidence type="ECO:0000313" key="3">
    <source>
        <dbReference type="Proteomes" id="UP000306113"/>
    </source>
</evidence>
<dbReference type="Gene3D" id="3.40.30.10">
    <property type="entry name" value="Glutaredoxin"/>
    <property type="match status" value="1"/>
</dbReference>
<dbReference type="InterPro" id="IPR000866">
    <property type="entry name" value="AhpC/TSA"/>
</dbReference>
<dbReference type="Proteomes" id="UP000306113">
    <property type="component" value="Unassembled WGS sequence"/>
</dbReference>
<dbReference type="RefSeq" id="WP_136337720.1">
    <property type="nucleotide sequence ID" value="NZ_SSMD01000001.1"/>
</dbReference>
<evidence type="ECO:0000313" key="2">
    <source>
        <dbReference type="EMBL" id="THD76776.1"/>
    </source>
</evidence>
<sequence>MATRLFPGQPVPALRFAVMGHGGADLGQYDVGQDAPPGGTHVVFHRGRHCKWTRLMLKELDDRIGDFAIRGIRVVAVSAEDRDTTARLKDEMQLIRLPLGHSVDATAVAQEWGLFLTRNSTEPDAPALHFEPAQIWVKADGTLGGASVQSLPNFWPDVTQTLRGIENTLKKFPERGAG</sequence>
<dbReference type="GO" id="GO:0016491">
    <property type="term" value="F:oxidoreductase activity"/>
    <property type="evidence" value="ECO:0007669"/>
    <property type="project" value="InterPro"/>
</dbReference>
<comment type="caution">
    <text evidence="2">The sequence shown here is derived from an EMBL/GenBank/DDBJ whole genome shotgun (WGS) entry which is preliminary data.</text>
</comment>
<gene>
    <name evidence="2" type="ORF">E7681_02755</name>
</gene>
<dbReference type="AlphaFoldDB" id="A0A4S3MEQ5"/>
<dbReference type="OrthoDB" id="9809746at2"/>
<accession>A0A4S3MEQ5</accession>
<evidence type="ECO:0000259" key="1">
    <source>
        <dbReference type="Pfam" id="PF00578"/>
    </source>
</evidence>
<dbReference type="InterPro" id="IPR036249">
    <property type="entry name" value="Thioredoxin-like_sf"/>
</dbReference>
<dbReference type="SUPFAM" id="SSF52833">
    <property type="entry name" value="Thioredoxin-like"/>
    <property type="match status" value="1"/>
</dbReference>
<dbReference type="GO" id="GO:0016209">
    <property type="term" value="F:antioxidant activity"/>
    <property type="evidence" value="ECO:0007669"/>
    <property type="project" value="InterPro"/>
</dbReference>
<name>A0A4S3MEQ5_9RHOB</name>
<protein>
    <submittedName>
        <fullName evidence="2">Redoxin domain-containing protein</fullName>
    </submittedName>
</protein>
<organism evidence="2 3">
    <name type="scientific">Thalassobius vesicularis</name>
    <dbReference type="NCBI Taxonomy" id="1294297"/>
    <lineage>
        <taxon>Bacteria</taxon>
        <taxon>Pseudomonadati</taxon>
        <taxon>Pseudomonadota</taxon>
        <taxon>Alphaproteobacteria</taxon>
        <taxon>Rhodobacterales</taxon>
        <taxon>Roseobacteraceae</taxon>
        <taxon>Thalassovita</taxon>
    </lineage>
</organism>
<proteinExistence type="predicted"/>
<dbReference type="Pfam" id="PF00578">
    <property type="entry name" value="AhpC-TSA"/>
    <property type="match status" value="1"/>
</dbReference>
<keyword evidence="3" id="KW-1185">Reference proteome</keyword>
<reference evidence="2 3" key="1">
    <citation type="submission" date="2019-04" db="EMBL/GenBank/DDBJ databases">
        <title>Draft genome sequence of Youngimonas vesicularis.</title>
        <authorList>
            <person name="Hameed A."/>
        </authorList>
    </citation>
    <scope>NUCLEOTIDE SEQUENCE [LARGE SCALE GENOMIC DNA]</scope>
    <source>
        <strain evidence="2 3">CC-AMW-E</strain>
    </source>
</reference>